<dbReference type="STRING" id="7398.A0A1A9ZRF4"/>
<feature type="transmembrane region" description="Helical" evidence="8">
    <location>
        <begin position="140"/>
        <end position="159"/>
    </location>
</feature>
<dbReference type="PANTHER" id="PTHR23505:SF79">
    <property type="entry name" value="PROTEIN SPINSTER"/>
    <property type="match status" value="1"/>
</dbReference>
<feature type="transmembrane region" description="Helical" evidence="8">
    <location>
        <begin position="73"/>
        <end position="93"/>
    </location>
</feature>
<dbReference type="InterPro" id="IPR011701">
    <property type="entry name" value="MFS"/>
</dbReference>
<protein>
    <recommendedName>
        <fullName evidence="9">Major facilitator superfamily (MFS) profile domain-containing protein</fullName>
    </recommendedName>
</protein>
<feature type="transmembrane region" description="Helical" evidence="8">
    <location>
        <begin position="113"/>
        <end position="133"/>
    </location>
</feature>
<organism evidence="10 11">
    <name type="scientific">Glossina pallidipes</name>
    <name type="common">Tsetse fly</name>
    <dbReference type="NCBI Taxonomy" id="7398"/>
    <lineage>
        <taxon>Eukaryota</taxon>
        <taxon>Metazoa</taxon>
        <taxon>Ecdysozoa</taxon>
        <taxon>Arthropoda</taxon>
        <taxon>Hexapoda</taxon>
        <taxon>Insecta</taxon>
        <taxon>Pterygota</taxon>
        <taxon>Neoptera</taxon>
        <taxon>Endopterygota</taxon>
        <taxon>Diptera</taxon>
        <taxon>Brachycera</taxon>
        <taxon>Muscomorpha</taxon>
        <taxon>Hippoboscoidea</taxon>
        <taxon>Glossinidae</taxon>
        <taxon>Glossina</taxon>
    </lineage>
</organism>
<dbReference type="EnsemblMetazoa" id="GPAI022636-RA">
    <property type="protein sequence ID" value="GPAI022636-PA"/>
    <property type="gene ID" value="GPAI022636"/>
</dbReference>
<feature type="transmembrane region" description="Helical" evidence="8">
    <location>
        <begin position="461"/>
        <end position="484"/>
    </location>
</feature>
<evidence type="ECO:0000256" key="4">
    <source>
        <dbReference type="ARBA" id="ARBA00022989"/>
    </source>
</evidence>
<evidence type="ECO:0000256" key="3">
    <source>
        <dbReference type="ARBA" id="ARBA00022692"/>
    </source>
</evidence>
<dbReference type="GO" id="GO:0022857">
    <property type="term" value="F:transmembrane transporter activity"/>
    <property type="evidence" value="ECO:0007669"/>
    <property type="project" value="InterPro"/>
</dbReference>
<keyword evidence="3 8" id="KW-0812">Transmembrane</keyword>
<evidence type="ECO:0000256" key="2">
    <source>
        <dbReference type="ARBA" id="ARBA00022448"/>
    </source>
</evidence>
<evidence type="ECO:0000256" key="6">
    <source>
        <dbReference type="ARBA" id="ARBA00024338"/>
    </source>
</evidence>
<dbReference type="InterPro" id="IPR020846">
    <property type="entry name" value="MFS_dom"/>
</dbReference>
<dbReference type="SUPFAM" id="SSF103473">
    <property type="entry name" value="MFS general substrate transporter"/>
    <property type="match status" value="1"/>
</dbReference>
<dbReference type="Pfam" id="PF07690">
    <property type="entry name" value="MFS_1"/>
    <property type="match status" value="1"/>
</dbReference>
<dbReference type="PANTHER" id="PTHR23505">
    <property type="entry name" value="SPINSTER"/>
    <property type="match status" value="1"/>
</dbReference>
<dbReference type="GO" id="GO:0016020">
    <property type="term" value="C:membrane"/>
    <property type="evidence" value="ECO:0007669"/>
    <property type="project" value="UniProtKB-SubCell"/>
</dbReference>
<feature type="domain" description="Major facilitator superfamily (MFS) profile" evidence="9">
    <location>
        <begin position="75"/>
        <end position="485"/>
    </location>
</feature>
<feature type="transmembrane region" description="Helical" evidence="8">
    <location>
        <begin position="297"/>
        <end position="318"/>
    </location>
</feature>
<feature type="transmembrane region" description="Helical" evidence="8">
    <location>
        <begin position="199"/>
        <end position="219"/>
    </location>
</feature>
<keyword evidence="11" id="KW-1185">Reference proteome</keyword>
<evidence type="ECO:0000256" key="7">
    <source>
        <dbReference type="SAM" id="MobiDB-lite"/>
    </source>
</evidence>
<dbReference type="PROSITE" id="PS50850">
    <property type="entry name" value="MFS"/>
    <property type="match status" value="1"/>
</dbReference>
<comment type="subcellular location">
    <subcellularLocation>
        <location evidence="1">Membrane</location>
        <topology evidence="1">Multi-pass membrane protein</topology>
    </subcellularLocation>
</comment>
<keyword evidence="4 8" id="KW-1133">Transmembrane helix</keyword>
<reference evidence="11" key="1">
    <citation type="submission" date="2014-03" db="EMBL/GenBank/DDBJ databases">
        <authorList>
            <person name="Aksoy S."/>
            <person name="Warren W."/>
            <person name="Wilson R.K."/>
        </authorList>
    </citation>
    <scope>NUCLEOTIDE SEQUENCE [LARGE SCALE GENOMIC DNA]</scope>
    <source>
        <strain evidence="11">IAEA</strain>
    </source>
</reference>
<dbReference type="AlphaFoldDB" id="A0A1A9ZRF4"/>
<feature type="compositionally biased region" description="Polar residues" evidence="7">
    <location>
        <begin position="26"/>
        <end position="38"/>
    </location>
</feature>
<evidence type="ECO:0000259" key="9">
    <source>
        <dbReference type="PROSITE" id="PS50850"/>
    </source>
</evidence>
<proteinExistence type="inferred from homology"/>
<keyword evidence="2" id="KW-0813">Transport</keyword>
<sequence>MTNNTDDNGEVIIDRTGAGALPTTYSSQQLMQSSDSESVGNGGDGRAAGGVDNNENRNHGTPLRLCHVSRSQWFTVTVLCFVNLINYMDRFTIAGVLEDIQRDFQIDNSYGGLLQTVFIISYMVCAPIFGYLGDRYSRRWIMAVGVVLWSATTLLGSFMKEFGWFITFRALVGIGEASYSTIAPTIISDLFVRGLRSKMLAVFYFAIPVGVIAAILILITKDPERGESEGGHNLRATAYKEDLKYLMKNRSFVFSTMAFTCVAFVTGALAWWSPTFIYQGLKLQPQNEDIGLNDVSFRFGAVTTASGILGVTVGSLLSQKLVEKHSFADPFICGIGLLVSTPLTVAAIVTVSFLTHVPFILILFAQFSLNLNWPILADILLYVVVPTRRSTAEAFQILISHTFGDAGSPYLIGLISEVIKRNLRSSSPNIANLVHSSNLNSLSLTLNETIHSTTSFYSLQYALFIVCFVEVLGGIFFLITAVFITEDKHEASQAAQGKLKCVKYSNNNKNVRRFRCGFNIGKNIETTECDKSSSAYYKIELCDIHELRPSV</sequence>
<dbReference type="Gene3D" id="1.20.1250.20">
    <property type="entry name" value="MFS general substrate transporter like domains"/>
    <property type="match status" value="2"/>
</dbReference>
<evidence type="ECO:0000256" key="8">
    <source>
        <dbReference type="SAM" id="Phobius"/>
    </source>
</evidence>
<feature type="transmembrane region" description="Helical" evidence="8">
    <location>
        <begin position="252"/>
        <end position="272"/>
    </location>
</feature>
<name>A0A1A9ZRF4_GLOPL</name>
<evidence type="ECO:0000313" key="11">
    <source>
        <dbReference type="Proteomes" id="UP000092445"/>
    </source>
</evidence>
<evidence type="ECO:0000256" key="5">
    <source>
        <dbReference type="ARBA" id="ARBA00023136"/>
    </source>
</evidence>
<feature type="region of interest" description="Disordered" evidence="7">
    <location>
        <begin position="26"/>
        <end position="56"/>
    </location>
</feature>
<evidence type="ECO:0000313" key="10">
    <source>
        <dbReference type="EnsemblMetazoa" id="GPAI022636-PA"/>
    </source>
</evidence>
<keyword evidence="5 8" id="KW-0472">Membrane</keyword>
<dbReference type="InterPro" id="IPR036259">
    <property type="entry name" value="MFS_trans_sf"/>
</dbReference>
<comment type="similarity">
    <text evidence="6">Belongs to the major facilitator superfamily. Spinster (TC 2.A.1.49) family.</text>
</comment>
<feature type="transmembrane region" description="Helical" evidence="8">
    <location>
        <begin position="330"/>
        <end position="353"/>
    </location>
</feature>
<dbReference type="CDD" id="cd17328">
    <property type="entry name" value="MFS_spinster_like"/>
    <property type="match status" value="1"/>
</dbReference>
<reference evidence="10" key="2">
    <citation type="submission" date="2020-05" db="UniProtKB">
        <authorList>
            <consortium name="EnsemblMetazoa"/>
        </authorList>
    </citation>
    <scope>IDENTIFICATION</scope>
    <source>
        <strain evidence="10">IAEA</strain>
    </source>
</reference>
<accession>A0A1A9ZRF4</accession>
<dbReference type="InterPro" id="IPR044770">
    <property type="entry name" value="MFS_spinster-like"/>
</dbReference>
<feature type="transmembrane region" description="Helical" evidence="8">
    <location>
        <begin position="359"/>
        <end position="385"/>
    </location>
</feature>
<evidence type="ECO:0000256" key="1">
    <source>
        <dbReference type="ARBA" id="ARBA00004141"/>
    </source>
</evidence>
<dbReference type="Proteomes" id="UP000092445">
    <property type="component" value="Unassembled WGS sequence"/>
</dbReference>
<dbReference type="VEuPathDB" id="VectorBase:GPAI022636"/>